<comment type="caution">
    <text evidence="1">The sequence shown here is derived from an EMBL/GenBank/DDBJ whole genome shotgun (WGS) entry which is preliminary data.</text>
</comment>
<gene>
    <name evidence="1" type="ORF">FHR24_001811</name>
</gene>
<evidence type="ECO:0008006" key="3">
    <source>
        <dbReference type="Google" id="ProtNLM"/>
    </source>
</evidence>
<accession>A0ABX0U935</accession>
<name>A0ABX0U935_9FLAO</name>
<organism evidence="1 2">
    <name type="scientific">Wenyingzhuangia heitensis</name>
    <dbReference type="NCBI Taxonomy" id="1487859"/>
    <lineage>
        <taxon>Bacteria</taxon>
        <taxon>Pseudomonadati</taxon>
        <taxon>Bacteroidota</taxon>
        <taxon>Flavobacteriia</taxon>
        <taxon>Flavobacteriales</taxon>
        <taxon>Flavobacteriaceae</taxon>
        <taxon>Wenyingzhuangia</taxon>
    </lineage>
</organism>
<reference evidence="1 2" key="1">
    <citation type="submission" date="2020-03" db="EMBL/GenBank/DDBJ databases">
        <title>Genomic Encyclopedia of Type Strains, Phase IV (KMG-IV): sequencing the most valuable type-strain genomes for metagenomic binning, comparative biology and taxonomic classification.</title>
        <authorList>
            <person name="Goeker M."/>
        </authorList>
    </citation>
    <scope>NUCLEOTIDE SEQUENCE [LARGE SCALE GENOMIC DNA]</scope>
    <source>
        <strain evidence="1 2">DSM 101599</strain>
    </source>
</reference>
<dbReference type="PROSITE" id="PS51257">
    <property type="entry name" value="PROKAR_LIPOPROTEIN"/>
    <property type="match status" value="1"/>
</dbReference>
<evidence type="ECO:0000313" key="1">
    <source>
        <dbReference type="EMBL" id="NIJ45343.1"/>
    </source>
</evidence>
<keyword evidence="2" id="KW-1185">Reference proteome</keyword>
<protein>
    <recommendedName>
        <fullName evidence="3">Lipoprotein</fullName>
    </recommendedName>
</protein>
<dbReference type="EMBL" id="JAASQL010000002">
    <property type="protein sequence ID" value="NIJ45343.1"/>
    <property type="molecule type" value="Genomic_DNA"/>
</dbReference>
<dbReference type="Proteomes" id="UP000745859">
    <property type="component" value="Unassembled WGS sequence"/>
</dbReference>
<sequence length="231" mass="25524">MKKIIYIIVVLFTVVLTSCSEEENPFEKPDIELVPIYNVTVQNPTGDDNITSGYKSVIVPFKIEIFKEKNYIVHFINSELASPIKEFFTQSTAYVPATTDPVAAAKEGVFKYNYKIILDDFVTEFPDKVITVKENSDYSIEIKNTDIDGNKLDVISGLGLTIESTKKVITVVDKIDGDVNASPVVTPSTDDIGEITTEVTVDDTTNKTTTTVTTVSTAKSIISVKEIEVYN</sequence>
<evidence type="ECO:0000313" key="2">
    <source>
        <dbReference type="Proteomes" id="UP000745859"/>
    </source>
</evidence>
<proteinExistence type="predicted"/>
<dbReference type="RefSeq" id="WP_167187240.1">
    <property type="nucleotide sequence ID" value="NZ_JAASQL010000002.1"/>
</dbReference>